<keyword evidence="2" id="KW-0723">Serine/threonine-protein kinase</keyword>
<dbReference type="EMBL" id="PKMF04000273">
    <property type="protein sequence ID" value="KAK7839917.1"/>
    <property type="molecule type" value="Genomic_DNA"/>
</dbReference>
<dbReference type="PANTHER" id="PTHR48005:SF95">
    <property type="entry name" value="PROTEIN KINASE DOMAIN-CONTAINING PROTEIN"/>
    <property type="match status" value="1"/>
</dbReference>
<evidence type="ECO:0000313" key="12">
    <source>
        <dbReference type="Proteomes" id="UP000237347"/>
    </source>
</evidence>
<dbReference type="InterPro" id="IPR051420">
    <property type="entry name" value="Ser_Thr_Kinases_DiverseReg"/>
</dbReference>
<reference evidence="11 12" key="1">
    <citation type="journal article" date="2018" name="Sci. Data">
        <title>The draft genome sequence of cork oak.</title>
        <authorList>
            <person name="Ramos A.M."/>
            <person name="Usie A."/>
            <person name="Barbosa P."/>
            <person name="Barros P.M."/>
            <person name="Capote T."/>
            <person name="Chaves I."/>
            <person name="Simoes F."/>
            <person name="Abreu I."/>
            <person name="Carrasquinho I."/>
            <person name="Faro C."/>
            <person name="Guimaraes J.B."/>
            <person name="Mendonca D."/>
            <person name="Nobrega F."/>
            <person name="Rodrigues L."/>
            <person name="Saibo N.J.M."/>
            <person name="Varela M.C."/>
            <person name="Egas C."/>
            <person name="Matos J."/>
            <person name="Miguel C.M."/>
            <person name="Oliveira M.M."/>
            <person name="Ricardo C.P."/>
            <person name="Goncalves S."/>
        </authorList>
    </citation>
    <scope>NUCLEOTIDE SEQUENCE [LARGE SCALE GENOMIC DNA]</scope>
    <source>
        <strain evidence="12">cv. HL8</strain>
    </source>
</reference>
<dbReference type="GO" id="GO:0004674">
    <property type="term" value="F:protein serine/threonine kinase activity"/>
    <property type="evidence" value="ECO:0007669"/>
    <property type="project" value="UniProtKB-KW"/>
</dbReference>
<keyword evidence="6 9" id="KW-0067">ATP-binding</keyword>
<keyword evidence="4 9" id="KW-0547">Nucleotide-binding</keyword>
<feature type="domain" description="Protein kinase" evidence="10">
    <location>
        <begin position="20"/>
        <end position="250"/>
    </location>
</feature>
<dbReference type="Proteomes" id="UP000237347">
    <property type="component" value="Unassembled WGS sequence"/>
</dbReference>
<proteinExistence type="predicted"/>
<evidence type="ECO:0000256" key="5">
    <source>
        <dbReference type="ARBA" id="ARBA00022777"/>
    </source>
</evidence>
<dbReference type="AlphaFoldDB" id="A0AAW0KL69"/>
<evidence type="ECO:0000256" key="3">
    <source>
        <dbReference type="ARBA" id="ARBA00022679"/>
    </source>
</evidence>
<accession>A0AAW0KL69</accession>
<gene>
    <name evidence="11" type="primary">MIK2_119</name>
    <name evidence="11" type="ORF">CFP56_017412</name>
</gene>
<evidence type="ECO:0000256" key="4">
    <source>
        <dbReference type="ARBA" id="ARBA00022741"/>
    </source>
</evidence>
<keyword evidence="11" id="KW-0675">Receptor</keyword>
<dbReference type="Pfam" id="PF07714">
    <property type="entry name" value="PK_Tyr_Ser-Thr"/>
    <property type="match status" value="1"/>
</dbReference>
<keyword evidence="12" id="KW-1185">Reference proteome</keyword>
<name>A0AAW0KL69_QUESU</name>
<dbReference type="SUPFAM" id="SSF56112">
    <property type="entry name" value="Protein kinase-like (PK-like)"/>
    <property type="match status" value="1"/>
</dbReference>
<dbReference type="InterPro" id="IPR001245">
    <property type="entry name" value="Ser-Thr/Tyr_kinase_cat_dom"/>
</dbReference>
<comment type="catalytic activity">
    <reaction evidence="7">
        <text>L-threonyl-[protein] + ATP = O-phospho-L-threonyl-[protein] + ADP + H(+)</text>
        <dbReference type="Rhea" id="RHEA:46608"/>
        <dbReference type="Rhea" id="RHEA-COMP:11060"/>
        <dbReference type="Rhea" id="RHEA-COMP:11605"/>
        <dbReference type="ChEBI" id="CHEBI:15378"/>
        <dbReference type="ChEBI" id="CHEBI:30013"/>
        <dbReference type="ChEBI" id="CHEBI:30616"/>
        <dbReference type="ChEBI" id="CHEBI:61977"/>
        <dbReference type="ChEBI" id="CHEBI:456216"/>
        <dbReference type="EC" id="2.7.11.1"/>
    </reaction>
</comment>
<comment type="catalytic activity">
    <reaction evidence="8">
        <text>L-seryl-[protein] + ATP = O-phospho-L-seryl-[protein] + ADP + H(+)</text>
        <dbReference type="Rhea" id="RHEA:17989"/>
        <dbReference type="Rhea" id="RHEA-COMP:9863"/>
        <dbReference type="Rhea" id="RHEA-COMP:11604"/>
        <dbReference type="ChEBI" id="CHEBI:15378"/>
        <dbReference type="ChEBI" id="CHEBI:29999"/>
        <dbReference type="ChEBI" id="CHEBI:30616"/>
        <dbReference type="ChEBI" id="CHEBI:83421"/>
        <dbReference type="ChEBI" id="CHEBI:456216"/>
        <dbReference type="EC" id="2.7.11.1"/>
    </reaction>
</comment>
<keyword evidence="5 11" id="KW-0418">Kinase</keyword>
<dbReference type="Gene3D" id="3.30.200.20">
    <property type="entry name" value="Phosphorylase Kinase, domain 1"/>
    <property type="match status" value="1"/>
</dbReference>
<dbReference type="PROSITE" id="PS50011">
    <property type="entry name" value="PROTEIN_KINASE_DOM"/>
    <property type="match status" value="1"/>
</dbReference>
<sequence length="250" mass="28257">MSTFDGRAMYKEIIKVTKAFDAKFCIGKGGFGAIYKARLTSGNIVAVKKLLPVRDGEIQQKKELLNEIRALIEIHHQNIRAYEHIGMIFCLFEELAYTMKITDKCDDFSFAVLAIEVIKRRHPGEIISTLSTSFVEEDLLLKDLPLSTSFVEEDLLLKDLLDTRLLPPTLEVENQLVLIIKLAIAYLRANPDSRPTMLMVSQGFLEPSTFLEVKQVFESYGLFNLLNLGLLKETADLRECNAMSTTGTFN</sequence>
<evidence type="ECO:0000256" key="8">
    <source>
        <dbReference type="ARBA" id="ARBA00048679"/>
    </source>
</evidence>
<evidence type="ECO:0000256" key="1">
    <source>
        <dbReference type="ARBA" id="ARBA00012513"/>
    </source>
</evidence>
<dbReference type="InterPro" id="IPR011009">
    <property type="entry name" value="Kinase-like_dom_sf"/>
</dbReference>
<evidence type="ECO:0000256" key="9">
    <source>
        <dbReference type="PROSITE-ProRule" id="PRU10141"/>
    </source>
</evidence>
<dbReference type="PROSITE" id="PS00107">
    <property type="entry name" value="PROTEIN_KINASE_ATP"/>
    <property type="match status" value="1"/>
</dbReference>
<dbReference type="EC" id="2.7.11.1" evidence="1"/>
<protein>
    <recommendedName>
        <fullName evidence="1">non-specific serine/threonine protein kinase</fullName>
        <ecNumber evidence="1">2.7.11.1</ecNumber>
    </recommendedName>
</protein>
<dbReference type="InterPro" id="IPR017441">
    <property type="entry name" value="Protein_kinase_ATP_BS"/>
</dbReference>
<feature type="binding site" evidence="9">
    <location>
        <position position="49"/>
    </location>
    <ligand>
        <name>ATP</name>
        <dbReference type="ChEBI" id="CHEBI:30616"/>
    </ligand>
</feature>
<dbReference type="GO" id="GO:0005524">
    <property type="term" value="F:ATP binding"/>
    <property type="evidence" value="ECO:0007669"/>
    <property type="project" value="UniProtKB-UniRule"/>
</dbReference>
<keyword evidence="3" id="KW-0808">Transferase</keyword>
<organism evidence="11 12">
    <name type="scientific">Quercus suber</name>
    <name type="common">Cork oak</name>
    <dbReference type="NCBI Taxonomy" id="58331"/>
    <lineage>
        <taxon>Eukaryota</taxon>
        <taxon>Viridiplantae</taxon>
        <taxon>Streptophyta</taxon>
        <taxon>Embryophyta</taxon>
        <taxon>Tracheophyta</taxon>
        <taxon>Spermatophyta</taxon>
        <taxon>Magnoliopsida</taxon>
        <taxon>eudicotyledons</taxon>
        <taxon>Gunneridae</taxon>
        <taxon>Pentapetalae</taxon>
        <taxon>rosids</taxon>
        <taxon>fabids</taxon>
        <taxon>Fagales</taxon>
        <taxon>Fagaceae</taxon>
        <taxon>Quercus</taxon>
    </lineage>
</organism>
<evidence type="ECO:0000259" key="10">
    <source>
        <dbReference type="PROSITE" id="PS50011"/>
    </source>
</evidence>
<dbReference type="InterPro" id="IPR000719">
    <property type="entry name" value="Prot_kinase_dom"/>
</dbReference>
<evidence type="ECO:0000313" key="11">
    <source>
        <dbReference type="EMBL" id="KAK7839917.1"/>
    </source>
</evidence>
<evidence type="ECO:0000256" key="7">
    <source>
        <dbReference type="ARBA" id="ARBA00047899"/>
    </source>
</evidence>
<comment type="caution">
    <text evidence="11">The sequence shown here is derived from an EMBL/GenBank/DDBJ whole genome shotgun (WGS) entry which is preliminary data.</text>
</comment>
<dbReference type="PANTHER" id="PTHR48005">
    <property type="entry name" value="LEUCINE RICH REPEAT KINASE 2"/>
    <property type="match status" value="1"/>
</dbReference>
<evidence type="ECO:0000256" key="6">
    <source>
        <dbReference type="ARBA" id="ARBA00022840"/>
    </source>
</evidence>
<evidence type="ECO:0000256" key="2">
    <source>
        <dbReference type="ARBA" id="ARBA00022527"/>
    </source>
</evidence>